<dbReference type="PANTHER" id="PTHR30349">
    <property type="entry name" value="PHAGE INTEGRASE-RELATED"/>
    <property type="match status" value="1"/>
</dbReference>
<dbReference type="InterPro" id="IPR002104">
    <property type="entry name" value="Integrase_catalytic"/>
</dbReference>
<dbReference type="GO" id="GO:0003677">
    <property type="term" value="F:DNA binding"/>
    <property type="evidence" value="ECO:0007669"/>
    <property type="project" value="InterPro"/>
</dbReference>
<comment type="caution">
    <text evidence="4">The sequence shown here is derived from an EMBL/GenBank/DDBJ whole genome shotgun (WGS) entry which is preliminary data.</text>
</comment>
<protein>
    <submittedName>
        <fullName evidence="4">Integrase</fullName>
    </submittedName>
</protein>
<evidence type="ECO:0000313" key="5">
    <source>
        <dbReference type="Proteomes" id="UP000599074"/>
    </source>
</evidence>
<feature type="compositionally biased region" description="Basic and acidic residues" evidence="2">
    <location>
        <begin position="332"/>
        <end position="348"/>
    </location>
</feature>
<dbReference type="InterPro" id="IPR050090">
    <property type="entry name" value="Tyrosine_recombinase_XerCD"/>
</dbReference>
<keyword evidence="1" id="KW-0233">DNA recombination</keyword>
<dbReference type="SUPFAM" id="SSF56349">
    <property type="entry name" value="DNA breaking-rejoining enzymes"/>
    <property type="match status" value="1"/>
</dbReference>
<sequence>MTRRRAADRPAGAGLQFSHSVRIWDLRVNEGKKRRTYSVRWIVGGEEQHRTFASRALADAFRAKLLSYVQRGAQFDKVTGLPEPMLRESLHRPWYEHACRYVDMKWPSAAPKSRTGIAESLAAVTPALLSGDRGRPAPEDIREALYGWAFVAPRRQSGAPPRHLAGTVRWLERNTVSLGDLEDRTRGPELVRRALDVLALRLDGKPAAAKTVARKRAIFYNALEYAVELGLLTTNPIDRITWRAPAAVESVDRRVVVDRRRARTLLTAVAVQPGVARRLVAMFGCMYYAALRPSEALDLRRDNIVSLPEHGWGELLLSNSSPRTGTAWTDSGRSREQRGLKHRAREETRPVPAHPELVELLRYHLDHFGTAPDGRLFVGPRGGTIGDSTYAEVWRKARELALTPAEVRSPLAGVPYDLRHAAVSTWLNAGVPATQVAEWAGHSVAVLLRVYAKCIVGQDEAARRRIEDAMQAD</sequence>
<dbReference type="RefSeq" id="WP_168118257.1">
    <property type="nucleotide sequence ID" value="NZ_BOON01000082.1"/>
</dbReference>
<evidence type="ECO:0000256" key="1">
    <source>
        <dbReference type="ARBA" id="ARBA00023172"/>
    </source>
</evidence>
<evidence type="ECO:0000259" key="3">
    <source>
        <dbReference type="PROSITE" id="PS51898"/>
    </source>
</evidence>
<dbReference type="EMBL" id="BOON01000082">
    <property type="protein sequence ID" value="GII26502.1"/>
    <property type="molecule type" value="Genomic_DNA"/>
</dbReference>
<keyword evidence="5" id="KW-1185">Reference proteome</keyword>
<gene>
    <name evidence="4" type="ORF">Pme01_60990</name>
</gene>
<evidence type="ECO:0000256" key="2">
    <source>
        <dbReference type="SAM" id="MobiDB-lite"/>
    </source>
</evidence>
<dbReference type="PROSITE" id="PS51898">
    <property type="entry name" value="TYR_RECOMBINASE"/>
    <property type="match status" value="1"/>
</dbReference>
<dbReference type="GO" id="GO:0015074">
    <property type="term" value="P:DNA integration"/>
    <property type="evidence" value="ECO:0007669"/>
    <property type="project" value="InterPro"/>
</dbReference>
<evidence type="ECO:0000313" key="4">
    <source>
        <dbReference type="EMBL" id="GII26502.1"/>
    </source>
</evidence>
<reference evidence="4" key="1">
    <citation type="submission" date="2021-01" db="EMBL/GenBank/DDBJ databases">
        <title>Whole genome shotgun sequence of Planosporangium mesophilum NBRC 109066.</title>
        <authorList>
            <person name="Komaki H."/>
            <person name="Tamura T."/>
        </authorList>
    </citation>
    <scope>NUCLEOTIDE SEQUENCE</scope>
    <source>
        <strain evidence="4">NBRC 109066</strain>
    </source>
</reference>
<name>A0A8J3TJU1_9ACTN</name>
<dbReference type="AlphaFoldDB" id="A0A8J3TJU1"/>
<dbReference type="GO" id="GO:0006310">
    <property type="term" value="P:DNA recombination"/>
    <property type="evidence" value="ECO:0007669"/>
    <property type="project" value="UniProtKB-KW"/>
</dbReference>
<dbReference type="CDD" id="cd00397">
    <property type="entry name" value="DNA_BRE_C"/>
    <property type="match status" value="1"/>
</dbReference>
<organism evidence="4 5">
    <name type="scientific">Planosporangium mesophilum</name>
    <dbReference type="NCBI Taxonomy" id="689768"/>
    <lineage>
        <taxon>Bacteria</taxon>
        <taxon>Bacillati</taxon>
        <taxon>Actinomycetota</taxon>
        <taxon>Actinomycetes</taxon>
        <taxon>Micromonosporales</taxon>
        <taxon>Micromonosporaceae</taxon>
        <taxon>Planosporangium</taxon>
    </lineage>
</organism>
<dbReference type="Gene3D" id="1.10.443.10">
    <property type="entry name" value="Intergrase catalytic core"/>
    <property type="match status" value="1"/>
</dbReference>
<proteinExistence type="predicted"/>
<dbReference type="InterPro" id="IPR011010">
    <property type="entry name" value="DNA_brk_join_enz"/>
</dbReference>
<feature type="domain" description="Tyr recombinase" evidence="3">
    <location>
        <begin position="252"/>
        <end position="465"/>
    </location>
</feature>
<dbReference type="InterPro" id="IPR013762">
    <property type="entry name" value="Integrase-like_cat_sf"/>
</dbReference>
<dbReference type="Proteomes" id="UP000599074">
    <property type="component" value="Unassembled WGS sequence"/>
</dbReference>
<accession>A0A8J3TJU1</accession>
<dbReference type="PANTHER" id="PTHR30349:SF64">
    <property type="entry name" value="PROPHAGE INTEGRASE INTD-RELATED"/>
    <property type="match status" value="1"/>
</dbReference>
<feature type="region of interest" description="Disordered" evidence="2">
    <location>
        <begin position="323"/>
        <end position="348"/>
    </location>
</feature>